<proteinExistence type="predicted"/>
<reference evidence="2 3" key="1">
    <citation type="submission" date="2016-05" db="EMBL/GenBank/DDBJ databases">
        <title>Genomic and physiological characterization of Planctopirus sp. isolated from fresh water lake.</title>
        <authorList>
            <person name="Subhash Y."/>
            <person name="Ramana C."/>
        </authorList>
    </citation>
    <scope>NUCLEOTIDE SEQUENCE [LARGE SCALE GENOMIC DNA]</scope>
    <source>
        <strain evidence="2 3">JC280</strain>
    </source>
</reference>
<evidence type="ECO:0000256" key="1">
    <source>
        <dbReference type="SAM" id="Phobius"/>
    </source>
</evidence>
<keyword evidence="1" id="KW-1133">Transmembrane helix</keyword>
<keyword evidence="1" id="KW-0472">Membrane</keyword>
<comment type="caution">
    <text evidence="2">The sequence shown here is derived from an EMBL/GenBank/DDBJ whole genome shotgun (WGS) entry which is preliminary data.</text>
</comment>
<evidence type="ECO:0000313" key="3">
    <source>
        <dbReference type="Proteomes" id="UP000094828"/>
    </source>
</evidence>
<protein>
    <submittedName>
        <fullName evidence="2">Uncharacterized protein</fullName>
    </submittedName>
</protein>
<keyword evidence="1" id="KW-0812">Transmembrane</keyword>
<gene>
    <name evidence="2" type="ORF">A6X21_02040</name>
</gene>
<dbReference type="SUPFAM" id="SSF52047">
    <property type="entry name" value="RNI-like"/>
    <property type="match status" value="1"/>
</dbReference>
<keyword evidence="3" id="KW-1185">Reference proteome</keyword>
<dbReference type="InterPro" id="IPR032675">
    <property type="entry name" value="LRR_dom_sf"/>
</dbReference>
<dbReference type="Proteomes" id="UP000094828">
    <property type="component" value="Unassembled WGS sequence"/>
</dbReference>
<dbReference type="AlphaFoldDB" id="A0A1C3ETC6"/>
<name>A0A1C3ETC6_9PLAN</name>
<feature type="transmembrane region" description="Helical" evidence="1">
    <location>
        <begin position="14"/>
        <end position="33"/>
    </location>
</feature>
<evidence type="ECO:0000313" key="2">
    <source>
        <dbReference type="EMBL" id="ODA36486.1"/>
    </source>
</evidence>
<organism evidence="2 3">
    <name type="scientific">Planctopirus hydrillae</name>
    <dbReference type="NCBI Taxonomy" id="1841610"/>
    <lineage>
        <taxon>Bacteria</taxon>
        <taxon>Pseudomonadati</taxon>
        <taxon>Planctomycetota</taxon>
        <taxon>Planctomycetia</taxon>
        <taxon>Planctomycetales</taxon>
        <taxon>Planctomycetaceae</taxon>
        <taxon>Planctopirus</taxon>
    </lineage>
</organism>
<dbReference type="Gene3D" id="3.80.10.10">
    <property type="entry name" value="Ribonuclease Inhibitor"/>
    <property type="match status" value="1"/>
</dbReference>
<sequence>MLALLVFLLQLGKLFAPLLLLSILVVAVYFYIYGAFRLGRPVGSIAVLLLFGAVGWIGIVQFRAHTSHTEFVQSLSRFDTVTVQTHSMLPSAPIEQISLKNNVSDADLQALVSMPQLQHVTHVYLDDCDITDSGLSLVDRWPHLEYVYIESRLITDSAIVDFIKQHPQCSVIPPGRKLW</sequence>
<feature type="transmembrane region" description="Helical" evidence="1">
    <location>
        <begin position="45"/>
        <end position="64"/>
    </location>
</feature>
<dbReference type="EMBL" id="LYDR01000020">
    <property type="protein sequence ID" value="ODA36486.1"/>
    <property type="molecule type" value="Genomic_DNA"/>
</dbReference>
<accession>A0A1C3ETC6</accession>